<proteinExistence type="inferred from homology"/>
<name>A0A2W5K078_ANCNO</name>
<dbReference type="Pfam" id="PF02195">
    <property type="entry name" value="ParB_N"/>
    <property type="match status" value="1"/>
</dbReference>
<accession>A0A2W5K078</accession>
<sequence length="492" mass="53238">MVRRTKSSGGSAGALQGALLAKDAGRRDALKRLSKSSAAKPRPRNDLLPRLRLVERDPASLSTPTRNVRKSDPAHVREVANSITALGFTIPVLIDDAGAIVDGAIRVAAAKELGLSSIPCVVADHLTLSERKLLRLAVNRLQEKGGWDLHELRLEVEELILDEAPIEVSGFESFEIDAILTDLSLGAVEEGPLAPAADARSVARLGDVFVLGPHRVICGDARDKATLSRLMAGDRARFIFTDQPYNVRIAGHVTSGDHREFSMASGEMTDTQFREFNKGWIEASVEHLCEGGVLGTFIDWRGLGSVTAAAEDVGVSQLNLIVWAKTNAGMGSLYRSQHELLPLFKKGVAPHKNNIDLGRKGRWRSNLWTFPGASTVGSDAQRGLQHHPTVKPVAMLEEALRDLTDRGEIVLDPFLGSGSTLIAAEKTGRICLGIEIDPLYVDVILRRFASVIGRQAVLEETGEAFSAVEERRACETIEGREPLNAPALADKT</sequence>
<dbReference type="GO" id="GO:0032259">
    <property type="term" value="P:methylation"/>
    <property type="evidence" value="ECO:0007669"/>
    <property type="project" value="UniProtKB-KW"/>
</dbReference>
<keyword evidence="2" id="KW-0808">Transferase</keyword>
<dbReference type="Proteomes" id="UP000249577">
    <property type="component" value="Unassembled WGS sequence"/>
</dbReference>
<dbReference type="SUPFAM" id="SSF110849">
    <property type="entry name" value="ParB/Sulfiredoxin"/>
    <property type="match status" value="1"/>
</dbReference>
<comment type="similarity">
    <text evidence="4">Belongs to the N(4)/N(6)-methyltransferase family.</text>
</comment>
<dbReference type="AlphaFoldDB" id="A0A2W5K078"/>
<dbReference type="GO" id="GO:0008170">
    <property type="term" value="F:N-methyltransferase activity"/>
    <property type="evidence" value="ECO:0007669"/>
    <property type="project" value="InterPro"/>
</dbReference>
<dbReference type="Gene3D" id="3.90.1530.10">
    <property type="entry name" value="Conserved hypothetical protein from pyrococcus furiosus pfu- 392566-001, ParB domain"/>
    <property type="match status" value="1"/>
</dbReference>
<dbReference type="InterPro" id="IPR029063">
    <property type="entry name" value="SAM-dependent_MTases_sf"/>
</dbReference>
<dbReference type="InterPro" id="IPR036086">
    <property type="entry name" value="ParB/Sulfiredoxin_sf"/>
</dbReference>
<evidence type="ECO:0000313" key="8">
    <source>
        <dbReference type="Proteomes" id="UP000249577"/>
    </source>
</evidence>
<comment type="caution">
    <text evidence="7">The sequence shown here is derived from an EMBL/GenBank/DDBJ whole genome shotgun (WGS) entry which is preliminary data.</text>
</comment>
<evidence type="ECO:0000256" key="3">
    <source>
        <dbReference type="ARBA" id="ARBA00047942"/>
    </source>
</evidence>
<dbReference type="InterPro" id="IPR015840">
    <property type="entry name" value="DNA_MeTrfase_ParB"/>
</dbReference>
<dbReference type="InterPro" id="IPR002941">
    <property type="entry name" value="DNA_methylase_N4/N6"/>
</dbReference>
<gene>
    <name evidence="7" type="ORF">DI565_19480</name>
</gene>
<protein>
    <recommendedName>
        <fullName evidence="4">Methyltransferase</fullName>
        <ecNumber evidence="4">2.1.1.-</ecNumber>
    </recommendedName>
</protein>
<dbReference type="InterPro" id="IPR001091">
    <property type="entry name" value="RM_Methyltransferase"/>
</dbReference>
<dbReference type="EMBL" id="QFPN01000014">
    <property type="protein sequence ID" value="PZQ10762.1"/>
    <property type="molecule type" value="Genomic_DNA"/>
</dbReference>
<evidence type="ECO:0000256" key="5">
    <source>
        <dbReference type="SAM" id="MobiDB-lite"/>
    </source>
</evidence>
<dbReference type="Pfam" id="PF01555">
    <property type="entry name" value="N6_N4_Mtase"/>
    <property type="match status" value="1"/>
</dbReference>
<dbReference type="CDD" id="cd16403">
    <property type="entry name" value="ParB_N_like_MT"/>
    <property type="match status" value="1"/>
</dbReference>
<comment type="catalytic activity">
    <reaction evidence="3">
        <text>a 2'-deoxyadenosine in DNA + S-adenosyl-L-methionine = an N(6)-methyl-2'-deoxyadenosine in DNA + S-adenosyl-L-homocysteine + H(+)</text>
        <dbReference type="Rhea" id="RHEA:15197"/>
        <dbReference type="Rhea" id="RHEA-COMP:12418"/>
        <dbReference type="Rhea" id="RHEA-COMP:12419"/>
        <dbReference type="ChEBI" id="CHEBI:15378"/>
        <dbReference type="ChEBI" id="CHEBI:57856"/>
        <dbReference type="ChEBI" id="CHEBI:59789"/>
        <dbReference type="ChEBI" id="CHEBI:90615"/>
        <dbReference type="ChEBI" id="CHEBI:90616"/>
        <dbReference type="EC" id="2.1.1.72"/>
    </reaction>
</comment>
<evidence type="ECO:0000313" key="7">
    <source>
        <dbReference type="EMBL" id="PZQ10762.1"/>
    </source>
</evidence>
<dbReference type="PIRSF" id="PIRSF036758">
    <property type="entry name" value="Aden_M_ParB"/>
    <property type="match status" value="1"/>
</dbReference>
<dbReference type="EC" id="2.1.1.-" evidence="4"/>
<dbReference type="InterPro" id="IPR003115">
    <property type="entry name" value="ParB_N"/>
</dbReference>
<dbReference type="SMART" id="SM00470">
    <property type="entry name" value="ParB"/>
    <property type="match status" value="1"/>
</dbReference>
<feature type="compositionally biased region" description="Basic and acidic residues" evidence="5">
    <location>
        <begin position="43"/>
        <end position="53"/>
    </location>
</feature>
<evidence type="ECO:0000256" key="2">
    <source>
        <dbReference type="ARBA" id="ARBA00022679"/>
    </source>
</evidence>
<dbReference type="Gene3D" id="3.40.50.150">
    <property type="entry name" value="Vaccinia Virus protein VP39"/>
    <property type="match status" value="1"/>
</dbReference>
<evidence type="ECO:0000256" key="4">
    <source>
        <dbReference type="RuleBase" id="RU362026"/>
    </source>
</evidence>
<organism evidence="7 8">
    <name type="scientific">Ancylobacter novellus</name>
    <name type="common">Thiobacillus novellus</name>
    <dbReference type="NCBI Taxonomy" id="921"/>
    <lineage>
        <taxon>Bacteria</taxon>
        <taxon>Pseudomonadati</taxon>
        <taxon>Pseudomonadota</taxon>
        <taxon>Alphaproteobacteria</taxon>
        <taxon>Hyphomicrobiales</taxon>
        <taxon>Xanthobacteraceae</taxon>
        <taxon>Ancylobacter</taxon>
    </lineage>
</organism>
<feature type="domain" description="ParB-like N-terminal" evidence="6">
    <location>
        <begin position="54"/>
        <end position="140"/>
    </location>
</feature>
<keyword evidence="1 7" id="KW-0489">Methyltransferase</keyword>
<feature type="region of interest" description="Disordered" evidence="5">
    <location>
        <begin position="32"/>
        <end position="53"/>
    </location>
</feature>
<dbReference type="SUPFAM" id="SSF53335">
    <property type="entry name" value="S-adenosyl-L-methionine-dependent methyltransferases"/>
    <property type="match status" value="1"/>
</dbReference>
<evidence type="ECO:0000256" key="1">
    <source>
        <dbReference type="ARBA" id="ARBA00022603"/>
    </source>
</evidence>
<evidence type="ECO:0000259" key="6">
    <source>
        <dbReference type="SMART" id="SM00470"/>
    </source>
</evidence>
<dbReference type="GO" id="GO:0009007">
    <property type="term" value="F:site-specific DNA-methyltransferase (adenine-specific) activity"/>
    <property type="evidence" value="ECO:0007669"/>
    <property type="project" value="UniProtKB-EC"/>
</dbReference>
<dbReference type="PRINTS" id="PR00508">
    <property type="entry name" value="S21N4MTFRASE"/>
</dbReference>
<dbReference type="GO" id="GO:0003677">
    <property type="term" value="F:DNA binding"/>
    <property type="evidence" value="ECO:0007669"/>
    <property type="project" value="InterPro"/>
</dbReference>
<reference evidence="7 8" key="1">
    <citation type="submission" date="2017-08" db="EMBL/GenBank/DDBJ databases">
        <title>Infants hospitalized years apart are colonized by the same room-sourced microbial strains.</title>
        <authorList>
            <person name="Brooks B."/>
            <person name="Olm M.R."/>
            <person name="Firek B.A."/>
            <person name="Baker R."/>
            <person name="Thomas B.C."/>
            <person name="Morowitz M.J."/>
            <person name="Banfield J.F."/>
        </authorList>
    </citation>
    <scope>NUCLEOTIDE SEQUENCE [LARGE SCALE GENOMIC DNA]</scope>
    <source>
        <strain evidence="7">S2_005_003_R2_43</strain>
    </source>
</reference>